<proteinExistence type="predicted"/>
<reference evidence="1" key="1">
    <citation type="journal article" date="2020" name="Fungal Divers.">
        <title>Resolving the Mortierellaceae phylogeny through synthesis of multi-gene phylogenetics and phylogenomics.</title>
        <authorList>
            <person name="Vandepol N."/>
            <person name="Liber J."/>
            <person name="Desiro A."/>
            <person name="Na H."/>
            <person name="Kennedy M."/>
            <person name="Barry K."/>
            <person name="Grigoriev I.V."/>
            <person name="Miller A.N."/>
            <person name="O'Donnell K."/>
            <person name="Stajich J.E."/>
            <person name="Bonito G."/>
        </authorList>
    </citation>
    <scope>NUCLEOTIDE SEQUENCE</scope>
    <source>
        <strain evidence="1">NVP60</strain>
    </source>
</reference>
<evidence type="ECO:0000313" key="2">
    <source>
        <dbReference type="Proteomes" id="UP000823405"/>
    </source>
</evidence>
<organism evidence="1 2">
    <name type="scientific">Linnemannia gamsii</name>
    <dbReference type="NCBI Taxonomy" id="64522"/>
    <lineage>
        <taxon>Eukaryota</taxon>
        <taxon>Fungi</taxon>
        <taxon>Fungi incertae sedis</taxon>
        <taxon>Mucoromycota</taxon>
        <taxon>Mortierellomycotina</taxon>
        <taxon>Mortierellomycetes</taxon>
        <taxon>Mortierellales</taxon>
        <taxon>Mortierellaceae</taxon>
        <taxon>Linnemannia</taxon>
    </lineage>
</organism>
<dbReference type="Proteomes" id="UP000823405">
    <property type="component" value="Unassembled WGS sequence"/>
</dbReference>
<name>A0A9P6UHB8_9FUNG</name>
<dbReference type="SUPFAM" id="SSF52047">
    <property type="entry name" value="RNI-like"/>
    <property type="match status" value="1"/>
</dbReference>
<protein>
    <submittedName>
        <fullName evidence="1">Uncharacterized protein</fullName>
    </submittedName>
</protein>
<comment type="caution">
    <text evidence="1">The sequence shown here is derived from an EMBL/GenBank/DDBJ whole genome shotgun (WGS) entry which is preliminary data.</text>
</comment>
<dbReference type="Gene3D" id="3.80.10.10">
    <property type="entry name" value="Ribonuclease Inhibitor"/>
    <property type="match status" value="1"/>
</dbReference>
<gene>
    <name evidence="1" type="ORF">BGZ97_003616</name>
</gene>
<dbReference type="InterPro" id="IPR032675">
    <property type="entry name" value="LRR_dom_sf"/>
</dbReference>
<dbReference type="AlphaFoldDB" id="A0A9P6UHB8"/>
<dbReference type="EMBL" id="JAAAIN010001864">
    <property type="protein sequence ID" value="KAG0299619.1"/>
    <property type="molecule type" value="Genomic_DNA"/>
</dbReference>
<accession>A0A9P6UHB8</accession>
<sequence>MGVGAGVYKFSPPPPPLPFYMRSSIWISRRGIDNHGENIFHRILVGIFWNLVQRNPELTKITFPNIATMDDTASAFVFTNLRAVKNLKELDLTRTHLDMGNLLSSVPQLQRLKGYALTDIYSLEQKHAALRSLDLSPSCAQIHRLLCMMVRCLPGLEELRFKKVTRESSNHHISMMPECPAFPPLRRLFIDEVSELDDKDVALFVGRLPGLLQIQIPTVFAEMEKALWDSCVLLEEVHGDNAFSLDAWKERRAKSVSICGRTDNV</sequence>
<keyword evidence="2" id="KW-1185">Reference proteome</keyword>
<dbReference type="OrthoDB" id="2423921at2759"/>
<evidence type="ECO:0000313" key="1">
    <source>
        <dbReference type="EMBL" id="KAG0299619.1"/>
    </source>
</evidence>